<accession>A0A8S5RN87</accession>
<name>A0A8S5RN87_9VIRU</name>
<dbReference type="Pfam" id="PF13443">
    <property type="entry name" value="HTH_26"/>
    <property type="match status" value="1"/>
</dbReference>
<dbReference type="SUPFAM" id="SSF47413">
    <property type="entry name" value="lambda repressor-like DNA-binding domains"/>
    <property type="match status" value="1"/>
</dbReference>
<protein>
    <submittedName>
        <fullName evidence="2">Cro/C1-type HTH DNA-binding domain protein</fullName>
    </submittedName>
</protein>
<feature type="domain" description="HTH cro/C1-type" evidence="1">
    <location>
        <begin position="12"/>
        <end position="67"/>
    </location>
</feature>
<dbReference type="InterPro" id="IPR010982">
    <property type="entry name" value="Lambda_DNA-bd_dom_sf"/>
</dbReference>
<dbReference type="EMBL" id="BK059130">
    <property type="protein sequence ID" value="DAE32816.1"/>
    <property type="molecule type" value="Genomic_DNA"/>
</dbReference>
<reference evidence="2" key="1">
    <citation type="journal article" date="2021" name="Proc. Natl. Acad. Sci. U.S.A.">
        <title>A Catalog of Tens of Thousands of Viruses from Human Metagenomes Reveals Hidden Associations with Chronic Diseases.</title>
        <authorList>
            <person name="Tisza M.J."/>
            <person name="Buck C.B."/>
        </authorList>
    </citation>
    <scope>NUCLEOTIDE SEQUENCE</scope>
    <source>
        <strain evidence="2">CtBS918</strain>
    </source>
</reference>
<dbReference type="InterPro" id="IPR001387">
    <property type="entry name" value="Cro/C1-type_HTH"/>
</dbReference>
<organism evidence="2">
    <name type="scientific">virus sp. ctBS918</name>
    <dbReference type="NCBI Taxonomy" id="2825807"/>
    <lineage>
        <taxon>Viruses</taxon>
    </lineage>
</organism>
<evidence type="ECO:0000259" key="1">
    <source>
        <dbReference type="Pfam" id="PF13443"/>
    </source>
</evidence>
<keyword evidence="2" id="KW-0238">DNA-binding</keyword>
<evidence type="ECO:0000313" key="2">
    <source>
        <dbReference type="EMBL" id="DAE32816.1"/>
    </source>
</evidence>
<sequence>MEISYQGLFDTLKNKGIMQKTMREDLNLSGSIITRLKHNGAVTTETIGKICEYLQCTPNDIMEIKFDSDVASSYNEKHRDNLEAQIASLQAKLKQM</sequence>
<dbReference type="Gene3D" id="1.10.260.40">
    <property type="entry name" value="lambda repressor-like DNA-binding domains"/>
    <property type="match status" value="1"/>
</dbReference>
<dbReference type="GO" id="GO:0003677">
    <property type="term" value="F:DNA binding"/>
    <property type="evidence" value="ECO:0007669"/>
    <property type="project" value="UniProtKB-KW"/>
</dbReference>
<proteinExistence type="predicted"/>